<dbReference type="PANTHER" id="PTHR43744">
    <property type="entry name" value="ABC TRANSPORTER PERMEASE PROTEIN MG189-RELATED-RELATED"/>
    <property type="match status" value="1"/>
</dbReference>
<dbReference type="RefSeq" id="WP_307406842.1">
    <property type="nucleotide sequence ID" value="NZ_JAUSTW010000003.1"/>
</dbReference>
<keyword evidence="3" id="KW-1003">Cell membrane</keyword>
<evidence type="ECO:0000256" key="4">
    <source>
        <dbReference type="ARBA" id="ARBA00022692"/>
    </source>
</evidence>
<evidence type="ECO:0000313" key="9">
    <source>
        <dbReference type="EMBL" id="MDQ0198702.1"/>
    </source>
</evidence>
<keyword evidence="9" id="KW-0762">Sugar transport</keyword>
<feature type="domain" description="ABC transmembrane type-1" evidence="8">
    <location>
        <begin position="71"/>
        <end position="261"/>
    </location>
</feature>
<evidence type="ECO:0000256" key="5">
    <source>
        <dbReference type="ARBA" id="ARBA00022989"/>
    </source>
</evidence>
<keyword evidence="2 7" id="KW-0813">Transport</keyword>
<comment type="subcellular location">
    <subcellularLocation>
        <location evidence="1 7">Cell membrane</location>
        <topology evidence="1 7">Multi-pass membrane protein</topology>
    </subcellularLocation>
</comment>
<dbReference type="InterPro" id="IPR035906">
    <property type="entry name" value="MetI-like_sf"/>
</dbReference>
<evidence type="ECO:0000256" key="1">
    <source>
        <dbReference type="ARBA" id="ARBA00004651"/>
    </source>
</evidence>
<keyword evidence="4 7" id="KW-0812">Transmembrane</keyword>
<feature type="transmembrane region" description="Helical" evidence="7">
    <location>
        <begin position="12"/>
        <end position="31"/>
    </location>
</feature>
<accession>A0ABT9XUW6</accession>
<feature type="transmembrane region" description="Helical" evidence="7">
    <location>
        <begin position="70"/>
        <end position="94"/>
    </location>
</feature>
<comment type="similarity">
    <text evidence="7">Belongs to the binding-protein-dependent transport system permease family.</text>
</comment>
<evidence type="ECO:0000256" key="7">
    <source>
        <dbReference type="RuleBase" id="RU363032"/>
    </source>
</evidence>
<organism evidence="9 10">
    <name type="scientific">Neobacillus ginsengisoli</name>
    <dbReference type="NCBI Taxonomy" id="904295"/>
    <lineage>
        <taxon>Bacteria</taxon>
        <taxon>Bacillati</taxon>
        <taxon>Bacillota</taxon>
        <taxon>Bacilli</taxon>
        <taxon>Bacillales</taxon>
        <taxon>Bacillaceae</taxon>
        <taxon>Neobacillus</taxon>
    </lineage>
</organism>
<evidence type="ECO:0000256" key="6">
    <source>
        <dbReference type="ARBA" id="ARBA00023136"/>
    </source>
</evidence>
<keyword evidence="6 7" id="KW-0472">Membrane</keyword>
<evidence type="ECO:0000256" key="3">
    <source>
        <dbReference type="ARBA" id="ARBA00022475"/>
    </source>
</evidence>
<keyword evidence="5 7" id="KW-1133">Transmembrane helix</keyword>
<reference evidence="9 10" key="1">
    <citation type="submission" date="2023-07" db="EMBL/GenBank/DDBJ databases">
        <title>Genomic Encyclopedia of Type Strains, Phase IV (KMG-IV): sequencing the most valuable type-strain genomes for metagenomic binning, comparative biology and taxonomic classification.</title>
        <authorList>
            <person name="Goeker M."/>
        </authorList>
    </citation>
    <scope>NUCLEOTIDE SEQUENCE [LARGE SCALE GENOMIC DNA]</scope>
    <source>
        <strain evidence="9 10">DSM 27594</strain>
    </source>
</reference>
<feature type="transmembrane region" description="Helical" evidence="7">
    <location>
        <begin position="142"/>
        <end position="161"/>
    </location>
</feature>
<dbReference type="Gene3D" id="1.10.3720.10">
    <property type="entry name" value="MetI-like"/>
    <property type="match status" value="1"/>
</dbReference>
<sequence length="276" mass="31978">MKTKRITEKTIVYILLIFFSLLFLAPFFWMLTTSVKSPEELYLFPPKWIPSKFHFENFKEAWMSQPFNQFFLNTVTVTVLSTIGQIVSSSLVAYGFARFKFKGRDFLFIVLLASMMIPWEVTMIPLYMEFNVLGWINTLKSLFVPSWFGAPFYIFLLRQFIMSIPKEMDEAARMDGANAFQIYYKIYLPLMKPSLILVSVFNILSCWNDYLGPLVFLNDQSKYTLTLGLAQFKGMFGVNMEGIMAVTFLISLPPLILFFFAQKYIVEDASRSGVKG</sequence>
<dbReference type="Proteomes" id="UP001224122">
    <property type="component" value="Unassembled WGS sequence"/>
</dbReference>
<evidence type="ECO:0000259" key="8">
    <source>
        <dbReference type="PROSITE" id="PS50928"/>
    </source>
</evidence>
<dbReference type="Pfam" id="PF00528">
    <property type="entry name" value="BPD_transp_1"/>
    <property type="match status" value="1"/>
</dbReference>
<dbReference type="SUPFAM" id="SSF161098">
    <property type="entry name" value="MetI-like"/>
    <property type="match status" value="1"/>
</dbReference>
<name>A0ABT9XUW6_9BACI</name>
<dbReference type="PROSITE" id="PS50928">
    <property type="entry name" value="ABC_TM1"/>
    <property type="match status" value="1"/>
</dbReference>
<dbReference type="CDD" id="cd06261">
    <property type="entry name" value="TM_PBP2"/>
    <property type="match status" value="1"/>
</dbReference>
<gene>
    <name evidence="9" type="ORF">J2S10_001860</name>
</gene>
<proteinExistence type="inferred from homology"/>
<evidence type="ECO:0000256" key="2">
    <source>
        <dbReference type="ARBA" id="ARBA00022448"/>
    </source>
</evidence>
<dbReference type="InterPro" id="IPR000515">
    <property type="entry name" value="MetI-like"/>
</dbReference>
<feature type="transmembrane region" description="Helical" evidence="7">
    <location>
        <begin position="242"/>
        <end position="261"/>
    </location>
</feature>
<keyword evidence="10" id="KW-1185">Reference proteome</keyword>
<comment type="caution">
    <text evidence="9">The sequence shown here is derived from an EMBL/GenBank/DDBJ whole genome shotgun (WGS) entry which is preliminary data.</text>
</comment>
<feature type="transmembrane region" description="Helical" evidence="7">
    <location>
        <begin position="106"/>
        <end position="127"/>
    </location>
</feature>
<dbReference type="PANTHER" id="PTHR43744:SF12">
    <property type="entry name" value="ABC TRANSPORTER PERMEASE PROTEIN MG189-RELATED"/>
    <property type="match status" value="1"/>
</dbReference>
<feature type="transmembrane region" description="Helical" evidence="7">
    <location>
        <begin position="182"/>
        <end position="204"/>
    </location>
</feature>
<dbReference type="EMBL" id="JAUSTW010000003">
    <property type="protein sequence ID" value="MDQ0198702.1"/>
    <property type="molecule type" value="Genomic_DNA"/>
</dbReference>
<protein>
    <submittedName>
        <fullName evidence="9">Multiple sugar transport system permease protein</fullName>
    </submittedName>
</protein>
<evidence type="ECO:0000313" key="10">
    <source>
        <dbReference type="Proteomes" id="UP001224122"/>
    </source>
</evidence>